<evidence type="ECO:0000256" key="2">
    <source>
        <dbReference type="ARBA" id="ARBA00012438"/>
    </source>
</evidence>
<keyword evidence="8" id="KW-0418">Kinase</keyword>
<evidence type="ECO:0000256" key="4">
    <source>
        <dbReference type="PROSITE-ProRule" id="PRU00169"/>
    </source>
</evidence>
<evidence type="ECO:0000313" key="8">
    <source>
        <dbReference type="EMBL" id="GKY89801.1"/>
    </source>
</evidence>
<accession>A0ABQ5LZQ5</accession>
<dbReference type="EC" id="2.7.13.3" evidence="2"/>
<proteinExistence type="predicted"/>
<dbReference type="PROSITE" id="PS50110">
    <property type="entry name" value="RESPONSE_REGULATORY"/>
    <property type="match status" value="1"/>
</dbReference>
<evidence type="ECO:0000256" key="1">
    <source>
        <dbReference type="ARBA" id="ARBA00000085"/>
    </source>
</evidence>
<dbReference type="SMART" id="SM00388">
    <property type="entry name" value="HisKA"/>
    <property type="match status" value="1"/>
</dbReference>
<dbReference type="SMART" id="SM00448">
    <property type="entry name" value="REC"/>
    <property type="match status" value="1"/>
</dbReference>
<feature type="domain" description="Histidine kinase" evidence="6">
    <location>
        <begin position="402"/>
        <end position="627"/>
    </location>
</feature>
<name>A0ABQ5LZQ5_9RHOB</name>
<dbReference type="SUPFAM" id="SSF52172">
    <property type="entry name" value="CheY-like"/>
    <property type="match status" value="1"/>
</dbReference>
<dbReference type="RefSeq" id="WP_281843729.1">
    <property type="nucleotide sequence ID" value="NZ_BROH01000015.1"/>
</dbReference>
<evidence type="ECO:0000256" key="3">
    <source>
        <dbReference type="ARBA" id="ARBA00022553"/>
    </source>
</evidence>
<gene>
    <name evidence="8" type="ORF">STA1M1_36700</name>
</gene>
<dbReference type="InterPro" id="IPR003594">
    <property type="entry name" value="HATPase_dom"/>
</dbReference>
<dbReference type="Gene3D" id="3.30.450.20">
    <property type="entry name" value="PAS domain"/>
    <property type="match status" value="1"/>
</dbReference>
<dbReference type="InterPro" id="IPR001789">
    <property type="entry name" value="Sig_transdc_resp-reg_receiver"/>
</dbReference>
<dbReference type="InterPro" id="IPR035965">
    <property type="entry name" value="PAS-like_dom_sf"/>
</dbReference>
<evidence type="ECO:0000259" key="6">
    <source>
        <dbReference type="PROSITE" id="PS50109"/>
    </source>
</evidence>
<dbReference type="InterPro" id="IPR013656">
    <property type="entry name" value="PAS_4"/>
</dbReference>
<evidence type="ECO:0000256" key="5">
    <source>
        <dbReference type="SAM" id="Phobius"/>
    </source>
</evidence>
<dbReference type="PRINTS" id="PR00344">
    <property type="entry name" value="BCTRLSENSOR"/>
</dbReference>
<dbReference type="GO" id="GO:0016301">
    <property type="term" value="F:kinase activity"/>
    <property type="evidence" value="ECO:0007669"/>
    <property type="project" value="UniProtKB-KW"/>
</dbReference>
<protein>
    <recommendedName>
        <fullName evidence="2">histidine kinase</fullName>
        <ecNumber evidence="2">2.7.13.3</ecNumber>
    </recommendedName>
</protein>
<dbReference type="PROSITE" id="PS50109">
    <property type="entry name" value="HIS_KIN"/>
    <property type="match status" value="1"/>
</dbReference>
<keyword evidence="5" id="KW-0472">Membrane</keyword>
<dbReference type="PANTHER" id="PTHR43065">
    <property type="entry name" value="SENSOR HISTIDINE KINASE"/>
    <property type="match status" value="1"/>
</dbReference>
<feature type="modified residue" description="4-aspartylphosphate" evidence="4">
    <location>
        <position position="719"/>
    </location>
</feature>
<dbReference type="Gene3D" id="3.30.565.10">
    <property type="entry name" value="Histidine kinase-like ATPase, C-terminal domain"/>
    <property type="match status" value="1"/>
</dbReference>
<dbReference type="SUPFAM" id="SSF47384">
    <property type="entry name" value="Homodimeric domain of signal transducing histidine kinase"/>
    <property type="match status" value="1"/>
</dbReference>
<dbReference type="Pfam" id="PF00072">
    <property type="entry name" value="Response_reg"/>
    <property type="match status" value="1"/>
</dbReference>
<dbReference type="Gene3D" id="1.10.287.130">
    <property type="match status" value="1"/>
</dbReference>
<dbReference type="CDD" id="cd00082">
    <property type="entry name" value="HisKA"/>
    <property type="match status" value="1"/>
</dbReference>
<evidence type="ECO:0000259" key="7">
    <source>
        <dbReference type="PROSITE" id="PS50110"/>
    </source>
</evidence>
<dbReference type="Pfam" id="PF00512">
    <property type="entry name" value="HisKA"/>
    <property type="match status" value="1"/>
</dbReference>
<keyword evidence="9" id="KW-1185">Reference proteome</keyword>
<dbReference type="Pfam" id="PF02518">
    <property type="entry name" value="HATPase_c"/>
    <property type="match status" value="1"/>
</dbReference>
<keyword evidence="5" id="KW-0812">Transmembrane</keyword>
<reference evidence="8" key="1">
    <citation type="journal article" date="2023" name="Int. J. Syst. Evol. Microbiol.">
        <title>Sinisalibacter aestuarii sp. nov., isolated from estuarine sediment of the Arakawa River.</title>
        <authorList>
            <person name="Arafat S.T."/>
            <person name="Hirano S."/>
            <person name="Sato A."/>
            <person name="Takeuchi K."/>
            <person name="Yasuda T."/>
            <person name="Terahara T."/>
            <person name="Hamada M."/>
            <person name="Kobayashi T."/>
        </authorList>
    </citation>
    <scope>NUCLEOTIDE SEQUENCE</scope>
    <source>
        <strain evidence="8">B-399</strain>
    </source>
</reference>
<keyword evidence="3 4" id="KW-0597">Phosphoprotein</keyword>
<dbReference type="InterPro" id="IPR003661">
    <property type="entry name" value="HisK_dim/P_dom"/>
</dbReference>
<sequence>MSHPALSPRPVTRAALELSPRAAWLALAMAGCLAIAAIVPWAALALALLVTGLTFGALVLLVKGLSLGHARAEAQLRASLAELIAEDAAPGFLTDRDGAIFYANAAAKARFGAVTGAALRSALTDLSPAPASLLYRLQNRALAQGAAREDLNLRSGVARLSVHRAGQAGFVWRLDDLGRAEGRMGGEIALPMMIVTATGTILEMNEALRHLLGGREAALDRVIADLPLRSGEVHRVNAGQGAVAALAIEQPLSGGRREIYLLPEPARARIAPAEWGVVESLPVPLLRVDRAGRVIMANRRARGLLGVGAATGQHLSDLVEGLGRPVSDWLREAWDGRNLGRTETLRAIHAEERFLQVTLERYHDETGPALVAVLHDATELKSLETQFVQSQKMQAIGQLAGGVAHDFNNLLTAISGHCDLLLLRHADEADPDYADLHQVAQNANRAAALVGQLLAFSRKQTLRPQIFDIADTMGDLTHLLGRLVGEQVRIVYEAAPGVRPVRADKRQLEQVLMNLVVNARDAMAPGGGRIRLVLENRHLDAALERDRATVPPGDYVAIQVIDEGSGIAPEHLAKIFEPFFTTKGAGKGTGLGLSMVYGIVKQSGGFIFVDSVPGSGTTFTLYFPVFDEDIAPADAADPDIERQAPEPAAPVALPPQAPAAAQAEASGVVLLVEDEAPVRAFASRALRLRGHTVLEAATGEAALEILDDASLSVDIFVTDVIMRGLDGPTWVAEALRRRPGVRVVFVSGYAEDSVSEHQARIPNSVFLPKPFSLAELTAIVAKQLHETGREGAFAAPSAQEISYITDN</sequence>
<dbReference type="PANTHER" id="PTHR43065:SF42">
    <property type="entry name" value="TWO-COMPONENT SENSOR PPRA"/>
    <property type="match status" value="1"/>
</dbReference>
<dbReference type="SMART" id="SM00091">
    <property type="entry name" value="PAS"/>
    <property type="match status" value="3"/>
</dbReference>
<feature type="transmembrane region" description="Helical" evidence="5">
    <location>
        <begin position="21"/>
        <end position="39"/>
    </location>
</feature>
<dbReference type="InterPro" id="IPR011006">
    <property type="entry name" value="CheY-like_superfamily"/>
</dbReference>
<comment type="caution">
    <text evidence="8">The sequence shown here is derived from an EMBL/GenBank/DDBJ whole genome shotgun (WGS) entry which is preliminary data.</text>
</comment>
<dbReference type="InterPro" id="IPR036890">
    <property type="entry name" value="HATPase_C_sf"/>
</dbReference>
<dbReference type="InterPro" id="IPR036097">
    <property type="entry name" value="HisK_dim/P_sf"/>
</dbReference>
<dbReference type="SUPFAM" id="SSF55874">
    <property type="entry name" value="ATPase domain of HSP90 chaperone/DNA topoisomerase II/histidine kinase"/>
    <property type="match status" value="1"/>
</dbReference>
<dbReference type="EMBL" id="BROH01000015">
    <property type="protein sequence ID" value="GKY89801.1"/>
    <property type="molecule type" value="Genomic_DNA"/>
</dbReference>
<dbReference type="InterPro" id="IPR000014">
    <property type="entry name" value="PAS"/>
</dbReference>
<keyword evidence="5" id="KW-1133">Transmembrane helix</keyword>
<evidence type="ECO:0000313" key="9">
    <source>
        <dbReference type="Proteomes" id="UP001144205"/>
    </source>
</evidence>
<dbReference type="Gene3D" id="3.40.50.2300">
    <property type="match status" value="1"/>
</dbReference>
<dbReference type="InterPro" id="IPR005467">
    <property type="entry name" value="His_kinase_dom"/>
</dbReference>
<dbReference type="Proteomes" id="UP001144205">
    <property type="component" value="Unassembled WGS sequence"/>
</dbReference>
<organism evidence="8 9">
    <name type="scientific">Sinisalibacter aestuarii</name>
    <dbReference type="NCBI Taxonomy" id="2949426"/>
    <lineage>
        <taxon>Bacteria</taxon>
        <taxon>Pseudomonadati</taxon>
        <taxon>Pseudomonadota</taxon>
        <taxon>Alphaproteobacteria</taxon>
        <taxon>Rhodobacterales</taxon>
        <taxon>Roseobacteraceae</taxon>
        <taxon>Sinisalibacter</taxon>
    </lineage>
</organism>
<comment type="catalytic activity">
    <reaction evidence="1">
        <text>ATP + protein L-histidine = ADP + protein N-phospho-L-histidine.</text>
        <dbReference type="EC" id="2.7.13.3"/>
    </reaction>
</comment>
<dbReference type="Pfam" id="PF08448">
    <property type="entry name" value="PAS_4"/>
    <property type="match status" value="1"/>
</dbReference>
<feature type="domain" description="Response regulatory" evidence="7">
    <location>
        <begin position="668"/>
        <end position="784"/>
    </location>
</feature>
<dbReference type="SMART" id="SM00387">
    <property type="entry name" value="HATPase_c"/>
    <property type="match status" value="1"/>
</dbReference>
<dbReference type="InterPro" id="IPR004358">
    <property type="entry name" value="Sig_transdc_His_kin-like_C"/>
</dbReference>
<feature type="transmembrane region" description="Helical" evidence="5">
    <location>
        <begin position="45"/>
        <end position="62"/>
    </location>
</feature>
<dbReference type="SUPFAM" id="SSF55785">
    <property type="entry name" value="PYP-like sensor domain (PAS domain)"/>
    <property type="match status" value="1"/>
</dbReference>
<keyword evidence="8" id="KW-0808">Transferase</keyword>